<evidence type="ECO:0000256" key="2">
    <source>
        <dbReference type="ARBA" id="ARBA00022741"/>
    </source>
</evidence>
<dbReference type="InterPro" id="IPR003439">
    <property type="entry name" value="ABC_transporter-like_ATP-bd"/>
</dbReference>
<reference evidence="5 6" key="1">
    <citation type="submission" date="2024-04" db="EMBL/GenBank/DDBJ databases">
        <title>Two novel Raoultella species associated with bleeding cankers of broadleaf hosts, Raoultella scottia sp. nov. and Raoultella lignicola sp. nov.</title>
        <authorList>
            <person name="Brady C.L."/>
        </authorList>
    </citation>
    <scope>NUCLEOTIDE SEQUENCE [LARGE SCALE GENOMIC DNA]</scope>
    <source>
        <strain evidence="5 6">TW_WC1a.1</strain>
    </source>
</reference>
<dbReference type="Pfam" id="PF00005">
    <property type="entry name" value="ABC_tran"/>
    <property type="match status" value="1"/>
</dbReference>
<gene>
    <name evidence="5" type="ORF">QFI96_012135</name>
</gene>
<keyword evidence="1" id="KW-0813">Transport</keyword>
<name>A0ABU9F7R6_9ENTR</name>
<dbReference type="EMBL" id="JARXNK020000103">
    <property type="protein sequence ID" value="MEL0552440.1"/>
    <property type="molecule type" value="Genomic_DNA"/>
</dbReference>
<dbReference type="RefSeq" id="WP_123756461.1">
    <property type="nucleotide sequence ID" value="NZ_JARXNK020000103.1"/>
</dbReference>
<feature type="domain" description="ABC transporter" evidence="4">
    <location>
        <begin position="2"/>
        <end position="205"/>
    </location>
</feature>
<proteinExistence type="predicted"/>
<evidence type="ECO:0000313" key="6">
    <source>
        <dbReference type="Proteomes" id="UP001312893"/>
    </source>
</evidence>
<dbReference type="SUPFAM" id="SSF52540">
    <property type="entry name" value="P-loop containing nucleoside triphosphate hydrolases"/>
    <property type="match status" value="1"/>
</dbReference>
<accession>A0ABU9F7R6</accession>
<keyword evidence="2" id="KW-0547">Nucleotide-binding</keyword>
<keyword evidence="3 5" id="KW-0067">ATP-binding</keyword>
<protein>
    <submittedName>
        <fullName evidence="5">ATP-binding cassette domain-containing protein</fullName>
    </submittedName>
</protein>
<comment type="caution">
    <text evidence="5">The sequence shown here is derived from an EMBL/GenBank/DDBJ whole genome shotgun (WGS) entry which is preliminary data.</text>
</comment>
<dbReference type="PANTHER" id="PTHR42781">
    <property type="entry name" value="SPERMIDINE/PUTRESCINE IMPORT ATP-BINDING PROTEIN POTA"/>
    <property type="match status" value="1"/>
</dbReference>
<dbReference type="PROSITE" id="PS50893">
    <property type="entry name" value="ABC_TRANSPORTER_2"/>
    <property type="match status" value="1"/>
</dbReference>
<dbReference type="GO" id="GO:0005524">
    <property type="term" value="F:ATP binding"/>
    <property type="evidence" value="ECO:0007669"/>
    <property type="project" value="UniProtKB-KW"/>
</dbReference>
<evidence type="ECO:0000313" key="5">
    <source>
        <dbReference type="EMBL" id="MEL0552440.1"/>
    </source>
</evidence>
<keyword evidence="6" id="KW-1185">Reference proteome</keyword>
<dbReference type="Gene3D" id="3.40.50.300">
    <property type="entry name" value="P-loop containing nucleotide triphosphate hydrolases"/>
    <property type="match status" value="1"/>
</dbReference>
<dbReference type="InterPro" id="IPR017871">
    <property type="entry name" value="ABC_transporter-like_CS"/>
</dbReference>
<dbReference type="PROSITE" id="PS00211">
    <property type="entry name" value="ABC_TRANSPORTER_1"/>
    <property type="match status" value="1"/>
</dbReference>
<evidence type="ECO:0000256" key="3">
    <source>
        <dbReference type="ARBA" id="ARBA00022840"/>
    </source>
</evidence>
<dbReference type="Proteomes" id="UP001312893">
    <property type="component" value="Unassembled WGS sequence"/>
</dbReference>
<dbReference type="InterPro" id="IPR003593">
    <property type="entry name" value="AAA+_ATPase"/>
</dbReference>
<dbReference type="SMART" id="SM00382">
    <property type="entry name" value="AAA"/>
    <property type="match status" value="1"/>
</dbReference>
<organism evidence="5 6">
    <name type="scientific">Raoultella lignicola</name>
    <dbReference type="NCBI Taxonomy" id="3040939"/>
    <lineage>
        <taxon>Bacteria</taxon>
        <taxon>Pseudomonadati</taxon>
        <taxon>Pseudomonadota</taxon>
        <taxon>Gammaproteobacteria</taxon>
        <taxon>Enterobacterales</taxon>
        <taxon>Enterobacteriaceae</taxon>
        <taxon>Klebsiella/Raoultella group</taxon>
        <taxon>Raoultella</taxon>
    </lineage>
</organism>
<dbReference type="PANTHER" id="PTHR42781:SF4">
    <property type="entry name" value="SPERMIDINE_PUTRESCINE IMPORT ATP-BINDING PROTEIN POTA"/>
    <property type="match status" value="1"/>
</dbReference>
<evidence type="ECO:0000259" key="4">
    <source>
        <dbReference type="PROSITE" id="PS50893"/>
    </source>
</evidence>
<evidence type="ECO:0000256" key="1">
    <source>
        <dbReference type="ARBA" id="ARBA00022448"/>
    </source>
</evidence>
<sequence>MLRVEQIATLILQEISFHVPKGSCVAIVGPSGSGKTTLLNAIAGGALDRGAIYLDGQRIDGLPAWQRPCRYLNQRLYLFPYLTVRGNLALAQYAAALPRDKKQQMALLDEMGIAHLAQRYPRQISGGEQQRVALARAMISRPRLLLLDEPFSSLDRETRSRLWEVVRMLRRQAVTIVMVTHDPEEAEALADKQLMLYNGRLVAEVK</sequence>
<dbReference type="InterPro" id="IPR027417">
    <property type="entry name" value="P-loop_NTPase"/>
</dbReference>
<dbReference type="InterPro" id="IPR050093">
    <property type="entry name" value="ABC_SmlMolc_Importer"/>
</dbReference>